<name>A0A9P5ZMC0_PLEER</name>
<reference evidence="2" key="1">
    <citation type="submission" date="2020-11" db="EMBL/GenBank/DDBJ databases">
        <authorList>
            <consortium name="DOE Joint Genome Institute"/>
            <person name="Ahrendt S."/>
            <person name="Riley R."/>
            <person name="Andreopoulos W."/>
            <person name="Labutti K."/>
            <person name="Pangilinan J."/>
            <person name="Ruiz-Duenas F.J."/>
            <person name="Barrasa J.M."/>
            <person name="Sanchez-Garcia M."/>
            <person name="Camarero S."/>
            <person name="Miyauchi S."/>
            <person name="Serrano A."/>
            <person name="Linde D."/>
            <person name="Babiker R."/>
            <person name="Drula E."/>
            <person name="Ayuso-Fernandez I."/>
            <person name="Pacheco R."/>
            <person name="Padilla G."/>
            <person name="Ferreira P."/>
            <person name="Barriuso J."/>
            <person name="Kellner H."/>
            <person name="Castanera R."/>
            <person name="Alfaro M."/>
            <person name="Ramirez L."/>
            <person name="Pisabarro A.G."/>
            <person name="Kuo A."/>
            <person name="Tritt A."/>
            <person name="Lipzen A."/>
            <person name="He G."/>
            <person name="Yan M."/>
            <person name="Ng V."/>
            <person name="Cullen D."/>
            <person name="Martin F."/>
            <person name="Rosso M.-N."/>
            <person name="Henrissat B."/>
            <person name="Hibbett D."/>
            <person name="Martinez A.T."/>
            <person name="Grigoriev I.V."/>
        </authorList>
    </citation>
    <scope>NUCLEOTIDE SEQUENCE</scope>
    <source>
        <strain evidence="2">ATCC 90797</strain>
    </source>
</reference>
<dbReference type="EMBL" id="MU154691">
    <property type="protein sequence ID" value="KAF9488924.1"/>
    <property type="molecule type" value="Genomic_DNA"/>
</dbReference>
<evidence type="ECO:0000313" key="3">
    <source>
        <dbReference type="Proteomes" id="UP000807025"/>
    </source>
</evidence>
<evidence type="ECO:0000259" key="1">
    <source>
        <dbReference type="Pfam" id="PF00266"/>
    </source>
</evidence>
<dbReference type="Gene3D" id="3.40.640.10">
    <property type="entry name" value="Type I PLP-dependent aspartate aminotransferase-like (Major domain)"/>
    <property type="match status" value="1"/>
</dbReference>
<keyword evidence="3" id="KW-1185">Reference proteome</keyword>
<dbReference type="InterPro" id="IPR015421">
    <property type="entry name" value="PyrdxlP-dep_Trfase_major"/>
</dbReference>
<dbReference type="SUPFAM" id="SSF53383">
    <property type="entry name" value="PLP-dependent transferases"/>
    <property type="match status" value="1"/>
</dbReference>
<accession>A0A9P5ZMC0</accession>
<dbReference type="GO" id="GO:0016740">
    <property type="term" value="F:transferase activity"/>
    <property type="evidence" value="ECO:0007669"/>
    <property type="project" value="UniProtKB-KW"/>
</dbReference>
<evidence type="ECO:0000313" key="2">
    <source>
        <dbReference type="EMBL" id="KAF9488924.1"/>
    </source>
</evidence>
<dbReference type="AlphaFoldDB" id="A0A9P5ZMC0"/>
<dbReference type="PANTHER" id="PTHR43586">
    <property type="entry name" value="CYSTEINE DESULFURASE"/>
    <property type="match status" value="1"/>
</dbReference>
<dbReference type="OrthoDB" id="420046at2759"/>
<dbReference type="InterPro" id="IPR000192">
    <property type="entry name" value="Aminotrans_V_dom"/>
</dbReference>
<feature type="domain" description="Aminotransferase class V" evidence="1">
    <location>
        <begin position="44"/>
        <end position="286"/>
    </location>
</feature>
<dbReference type="Gene3D" id="3.90.1150.10">
    <property type="entry name" value="Aspartate Aminotransferase, domain 1"/>
    <property type="match status" value="1"/>
</dbReference>
<keyword evidence="2" id="KW-0808">Transferase</keyword>
<gene>
    <name evidence="2" type="ORF">BDN71DRAFT_1435780</name>
</gene>
<proteinExistence type="predicted"/>
<dbReference type="InterPro" id="IPR015424">
    <property type="entry name" value="PyrdxlP-dep_Trfase"/>
</dbReference>
<dbReference type="PANTHER" id="PTHR43586:SF21">
    <property type="entry name" value="PYRIDOXAL PHOSPHATE (PLP)-DEPENDENT ASPARTATE AMINOTRANSFERASE SUPERFAMILY"/>
    <property type="match status" value="1"/>
</dbReference>
<comment type="caution">
    <text evidence="2">The sequence shown here is derived from an EMBL/GenBank/DDBJ whole genome shotgun (WGS) entry which is preliminary data.</text>
</comment>
<dbReference type="Proteomes" id="UP000807025">
    <property type="component" value="Unassembled WGS sequence"/>
</dbReference>
<dbReference type="InterPro" id="IPR015422">
    <property type="entry name" value="PyrdxlP-dep_Trfase_small"/>
</dbReference>
<protein>
    <submittedName>
        <fullName evidence="2">PLP-dependent transferase</fullName>
    </submittedName>
</protein>
<organism evidence="2 3">
    <name type="scientific">Pleurotus eryngii</name>
    <name type="common">Boletus of the steppes</name>
    <dbReference type="NCBI Taxonomy" id="5323"/>
    <lineage>
        <taxon>Eukaryota</taxon>
        <taxon>Fungi</taxon>
        <taxon>Dikarya</taxon>
        <taxon>Basidiomycota</taxon>
        <taxon>Agaricomycotina</taxon>
        <taxon>Agaricomycetes</taxon>
        <taxon>Agaricomycetidae</taxon>
        <taxon>Agaricales</taxon>
        <taxon>Pleurotineae</taxon>
        <taxon>Pleurotaceae</taxon>
        <taxon>Pleurotus</taxon>
    </lineage>
</organism>
<dbReference type="Pfam" id="PF00266">
    <property type="entry name" value="Aminotran_5"/>
    <property type="match status" value="1"/>
</dbReference>
<sequence>MAGFEPTQTVSLDALGFFKDTTPAHHLDVDKARSHFPALKTGYIYADNAGGSQIPQEVVNRIADYLLYSNVQLGAGYSVCAKSVRRVREGKEAAMALLNATSVDEIVFGGSSTGNMDALMKHLEAEGEIGPGDEIVVMAGEHEGVQMAWLENRYLPCTANNGLWKKLAARHGIEIKYWQATPTSRDNPFSITHKTEDLLPLISHRTRIVAFSACSNILGSIIDVKEVSRVVRRSARKCGARKLEISVDCVAYAPHRRIDVQDWDIDYCAISFYKIYGPHAAALYVRPPSLRFSSSLLANELVYGCSGIIPYLLNLTPAHDIGATYDWITNHEQTLVQPLLEFLTHPDQRKRGVKVVGDERDGLMRVPTISFMVRGAEAIDSAKLAQMVNQRGGIGIRWYSYNCPSGSDEPDLKGGVARISLVHYNTIEEVKQIINILREILYDGVH</sequence>